<dbReference type="SUPFAM" id="SSF51197">
    <property type="entry name" value="Clavaminate synthase-like"/>
    <property type="match status" value="1"/>
</dbReference>
<dbReference type="EMBL" id="CACSIO010000045">
    <property type="protein sequence ID" value="CAA0123018.1"/>
    <property type="molecule type" value="Genomic_DNA"/>
</dbReference>
<accession>A0A5S9QVF6</accession>
<proteinExistence type="predicted"/>
<sequence length="192" mass="22516">MLTEVVKPKYIKELGDFDSRDMQRVYQHCSENVWKKENAVKENSFECFHHTQHIIFRFIKEMRDPRVFYSNPIWEIFKSELLPAFDSITKNYCFKNPIYPKVMLARLDAHQSIDAHTDGAGANLYTHKIHVPLKTHNDVSMQIGSKSFHLETGKAYEVNNLARHSVTNNSDEDRVHLIFEVFDGDDHHKHTS</sequence>
<dbReference type="InterPro" id="IPR007803">
    <property type="entry name" value="Asp/Arg/Pro-Hydrxlase"/>
</dbReference>
<gene>
    <name evidence="2" type="ORF">OPDIPICF_02756</name>
</gene>
<evidence type="ECO:0000313" key="3">
    <source>
        <dbReference type="Proteomes" id="UP000441399"/>
    </source>
</evidence>
<reference evidence="2 3" key="1">
    <citation type="submission" date="2019-11" db="EMBL/GenBank/DDBJ databases">
        <authorList>
            <person name="Holert J."/>
        </authorList>
    </citation>
    <scope>NUCLEOTIDE SEQUENCE [LARGE SCALE GENOMIC DNA]</scope>
    <source>
        <strain evidence="2">SB11_3</strain>
    </source>
</reference>
<evidence type="ECO:0000259" key="1">
    <source>
        <dbReference type="Pfam" id="PF05118"/>
    </source>
</evidence>
<feature type="domain" description="Aspartyl/asparaginy/proline hydroxylase" evidence="1">
    <location>
        <begin position="97"/>
        <end position="181"/>
    </location>
</feature>
<dbReference type="Pfam" id="PF05118">
    <property type="entry name" value="Asp_Arg_Hydrox"/>
    <property type="match status" value="1"/>
</dbReference>
<organism evidence="2 3">
    <name type="scientific">BD1-7 clade bacterium</name>
    <dbReference type="NCBI Taxonomy" id="2029982"/>
    <lineage>
        <taxon>Bacteria</taxon>
        <taxon>Pseudomonadati</taxon>
        <taxon>Pseudomonadota</taxon>
        <taxon>Gammaproteobacteria</taxon>
        <taxon>Cellvibrionales</taxon>
        <taxon>Spongiibacteraceae</taxon>
        <taxon>BD1-7 clade</taxon>
    </lineage>
</organism>
<protein>
    <recommendedName>
        <fullName evidence="1">Aspartyl/asparaginy/proline hydroxylase domain-containing protein</fullName>
    </recommendedName>
</protein>
<dbReference type="Gene3D" id="2.60.120.330">
    <property type="entry name" value="B-lactam Antibiotic, Isopenicillin N Synthase, Chain"/>
    <property type="match status" value="1"/>
</dbReference>
<name>A0A5S9QVF6_9GAMM</name>
<dbReference type="Proteomes" id="UP000441399">
    <property type="component" value="Unassembled WGS sequence"/>
</dbReference>
<keyword evidence="3" id="KW-1185">Reference proteome</keyword>
<evidence type="ECO:0000313" key="2">
    <source>
        <dbReference type="EMBL" id="CAA0123018.1"/>
    </source>
</evidence>
<dbReference type="AlphaFoldDB" id="A0A5S9QVF6"/>
<dbReference type="InterPro" id="IPR027443">
    <property type="entry name" value="IPNS-like_sf"/>
</dbReference>